<dbReference type="PROSITE" id="PS50297">
    <property type="entry name" value="ANK_REP_REGION"/>
    <property type="match status" value="2"/>
</dbReference>
<dbReference type="Gene3D" id="1.25.40.20">
    <property type="entry name" value="Ankyrin repeat-containing domain"/>
    <property type="match status" value="2"/>
</dbReference>
<dbReference type="SUPFAM" id="SSF48403">
    <property type="entry name" value="Ankyrin repeat"/>
    <property type="match status" value="1"/>
</dbReference>
<reference evidence="4 5" key="1">
    <citation type="submission" date="2023-08" db="EMBL/GenBank/DDBJ databases">
        <authorList>
            <person name="Palmer J.M."/>
        </authorList>
    </citation>
    <scope>NUCLEOTIDE SEQUENCE [LARGE SCALE GENOMIC DNA]</scope>
    <source>
        <strain evidence="4 5">TWF481</strain>
    </source>
</reference>
<evidence type="ECO:0000256" key="3">
    <source>
        <dbReference type="PROSITE-ProRule" id="PRU00023"/>
    </source>
</evidence>
<dbReference type="InterPro" id="IPR036770">
    <property type="entry name" value="Ankyrin_rpt-contain_sf"/>
</dbReference>
<gene>
    <name evidence="4" type="ORF">TWF481_002410</name>
</gene>
<evidence type="ECO:0000256" key="2">
    <source>
        <dbReference type="ARBA" id="ARBA00023043"/>
    </source>
</evidence>
<dbReference type="SMART" id="SM00248">
    <property type="entry name" value="ANK"/>
    <property type="match status" value="4"/>
</dbReference>
<comment type="caution">
    <text evidence="4">The sequence shown here is derived from an EMBL/GenBank/DDBJ whole genome shotgun (WGS) entry which is preliminary data.</text>
</comment>
<evidence type="ECO:0000313" key="4">
    <source>
        <dbReference type="EMBL" id="KAK6496390.1"/>
    </source>
</evidence>
<dbReference type="Proteomes" id="UP001370758">
    <property type="component" value="Unassembled WGS sequence"/>
</dbReference>
<keyword evidence="2 3" id="KW-0040">ANK repeat</keyword>
<keyword evidence="1" id="KW-0677">Repeat</keyword>
<dbReference type="AlphaFoldDB" id="A0AAV9VZ75"/>
<proteinExistence type="predicted"/>
<name>A0AAV9VZ75_9PEZI</name>
<organism evidence="4 5">
    <name type="scientific">Arthrobotrys musiformis</name>
    <dbReference type="NCBI Taxonomy" id="47236"/>
    <lineage>
        <taxon>Eukaryota</taxon>
        <taxon>Fungi</taxon>
        <taxon>Dikarya</taxon>
        <taxon>Ascomycota</taxon>
        <taxon>Pezizomycotina</taxon>
        <taxon>Orbiliomycetes</taxon>
        <taxon>Orbiliales</taxon>
        <taxon>Orbiliaceae</taxon>
        <taxon>Arthrobotrys</taxon>
    </lineage>
</organism>
<dbReference type="PROSITE" id="PS50088">
    <property type="entry name" value="ANK_REPEAT"/>
    <property type="match status" value="2"/>
</dbReference>
<dbReference type="Pfam" id="PF12796">
    <property type="entry name" value="Ank_2"/>
    <property type="match status" value="1"/>
</dbReference>
<accession>A0AAV9VZ75</accession>
<evidence type="ECO:0000256" key="1">
    <source>
        <dbReference type="ARBA" id="ARBA00022737"/>
    </source>
</evidence>
<evidence type="ECO:0000313" key="5">
    <source>
        <dbReference type="Proteomes" id="UP001370758"/>
    </source>
</evidence>
<keyword evidence="5" id="KW-1185">Reference proteome</keyword>
<sequence>MSMCSSIVLGVTLPYLKAPVQLPPPNTRFIRGYQHRFVRLFRELLDHQLVKIDSLAIYKDPLASQGLSSTHVWFTGTEVLLGALVRGDTEIISFLCSNCVAFNDPRTLMEVIFSRGVPAVKLWIEKKASVNAQWMDSDAYIWNSQSVFWPWPGKQPPIMYRRRRCHHPLADTVFEFGKHYPFEVGCAGDNINRIDRSIKIICLLLKAPYADLNLRGVHTTWQITRPCFKQCNDPKCSDGRPFSDDIDILCQNCQSAPRSQPSFQCGEKDCFCLGYPLPRPLFDRLFWGLVQIQDPELKFFKWILKERLPFSNLEDILLQSIDTTILPHGYSNFQLFQALVDAYPYLQNALCCDRLLAEAIYYRQDDIVSMIRNQRDQRNKSVYVHNVSPPQCSPLDMPASNRQDETEQTQTDYIQSLLRNASIETLSHDERVEYIEKALSLGFGCDDWSKDLFVISSNRSTFDPSIWYIYDNAASMYATRSLFSDWAQQHKQATIAIYPDLSKGIIDHEWSDADHKTNRKWHIFRLSYLKSIIKFLLKNNYLEAFKSLLALFTRKDTSMYSGVWFGVVVSQAIEGFSDWGPAIHTPTRKSSDAKISFWGKQSTTYRKEKYLHSLWRIDFLIASFELLKHHTPDKVSRRPILILMKVTISILIGCKPGPEQDGPSPQLHKNTLALLRNLGAIYLDIDPEFASLEHLFSSIPELHVMVIASVWHTIICSVQPCQILENLKPLIEVGFDINAKDMHGCSLLMEVCINQYDPSGIYSRERKKKLFSDMPVPYRFESRRFHIDFTVWDSVQRFNYLVYIKGLIELGAKVDLAFVPQVGGIGTFTILYFWVEEGNYEVVELLLMSGAVKLLEYSTMWYYDWGIGNGTRHVPMTNPSRPKPIDEDCRTLSPLQRAAYDGNQKMVLLLLRYGADVDNCLKHGFTALYRAAQMGRLDVVDSLLKAGAKKKREQAAEIAEENGFHEIAKKIRTFPIKEDKIQEKIKQDYMQVTDLIGDSVGRTDTQGDCVGRIETNGEEAGGSRIEYISEEPFGILPG</sequence>
<dbReference type="PANTHER" id="PTHR24126">
    <property type="entry name" value="ANKYRIN REPEAT, PH AND SEC7 DOMAIN CONTAINING PROTEIN SECG-RELATED"/>
    <property type="match status" value="1"/>
</dbReference>
<dbReference type="EMBL" id="JAVHJL010000011">
    <property type="protein sequence ID" value="KAK6496390.1"/>
    <property type="molecule type" value="Genomic_DNA"/>
</dbReference>
<feature type="repeat" description="ANK" evidence="3">
    <location>
        <begin position="890"/>
        <end position="918"/>
    </location>
</feature>
<feature type="repeat" description="ANK" evidence="3">
    <location>
        <begin position="923"/>
        <end position="955"/>
    </location>
</feature>
<protein>
    <submittedName>
        <fullName evidence="4">Uncharacterized protein</fullName>
    </submittedName>
</protein>
<dbReference type="InterPro" id="IPR002110">
    <property type="entry name" value="Ankyrin_rpt"/>
</dbReference>